<dbReference type="AlphaFoldDB" id="F1TK24"/>
<comment type="catalytic activity">
    <reaction evidence="3">
        <text>L-histidine + 3 S-adenosyl-L-methionine = hercynine + 3 S-adenosyl-L-homocysteine + 3 H(+)</text>
        <dbReference type="Rhea" id="RHEA:38471"/>
        <dbReference type="ChEBI" id="CHEBI:15378"/>
        <dbReference type="ChEBI" id="CHEBI:15781"/>
        <dbReference type="ChEBI" id="CHEBI:57595"/>
        <dbReference type="ChEBI" id="CHEBI:57856"/>
        <dbReference type="ChEBI" id="CHEBI:59789"/>
        <dbReference type="EC" id="2.1.1.44"/>
    </reaction>
</comment>
<dbReference type="InterPro" id="IPR032888">
    <property type="entry name" value="EgtD_Actinobacteria"/>
</dbReference>
<dbReference type="HAMAP" id="MF_02037">
    <property type="entry name" value="EgtD"/>
    <property type="match status" value="1"/>
</dbReference>
<dbReference type="EC" id="2.1.1.44" evidence="3"/>
<dbReference type="Gene3D" id="3.40.50.150">
    <property type="entry name" value="Vaccinia Virus protein VP39"/>
    <property type="match status" value="1"/>
</dbReference>
<evidence type="ECO:0000259" key="4">
    <source>
        <dbReference type="Pfam" id="PF10017"/>
    </source>
</evidence>
<feature type="binding site" evidence="3">
    <location>
        <position position="178"/>
    </location>
    <ligand>
        <name>L-histidine</name>
        <dbReference type="ChEBI" id="CHEBI:57595"/>
    </ligand>
</feature>
<dbReference type="InterPro" id="IPR051128">
    <property type="entry name" value="EgtD_Methyltrsf_superfamily"/>
</dbReference>
<comment type="subunit">
    <text evidence="3">Monomer.</text>
</comment>
<evidence type="ECO:0000256" key="2">
    <source>
        <dbReference type="ARBA" id="ARBA00022679"/>
    </source>
</evidence>
<reference evidence="5" key="1">
    <citation type="submission" date="2011-01" db="EMBL/GenBank/DDBJ databases">
        <authorList>
            <person name="Muzny D."/>
            <person name="Qin X."/>
            <person name="Buhay C."/>
            <person name="Dugan-Rocha S."/>
            <person name="Ding Y."/>
            <person name="Chen G."/>
            <person name="Hawes A."/>
            <person name="Holder M."/>
            <person name="Jhangiani S."/>
            <person name="Johnson A."/>
            <person name="Khan Z."/>
            <person name="Li Z."/>
            <person name="Liu W."/>
            <person name="Liu X."/>
            <person name="Perez L."/>
            <person name="Shen H."/>
            <person name="Wang Q."/>
            <person name="Watt J."/>
            <person name="Xi L."/>
            <person name="Xin Y."/>
            <person name="Zhou J."/>
            <person name="Deng J."/>
            <person name="Jiang H."/>
            <person name="Liu Y."/>
            <person name="Qu J."/>
            <person name="Song X.-Z."/>
            <person name="Zhang L."/>
            <person name="Villasana D."/>
            <person name="Johnson A."/>
            <person name="Liu J."/>
            <person name="Liyanage D."/>
            <person name="Lorensuhewa L."/>
            <person name="Robinson T."/>
            <person name="Song A."/>
            <person name="Song B.-B."/>
            <person name="Dinh H."/>
            <person name="Thornton R."/>
            <person name="Coyle M."/>
            <person name="Francisco L."/>
            <person name="Jackson L."/>
            <person name="Javaid M."/>
            <person name="Korchina V."/>
            <person name="Kovar C."/>
            <person name="Mata R."/>
            <person name="Mathew T."/>
            <person name="Ngo R."/>
            <person name="Nguyen L."/>
            <person name="Nguyen N."/>
            <person name="Okwuonu G."/>
            <person name="Ongeri F."/>
            <person name="Pham C."/>
            <person name="Simmons D."/>
            <person name="Wilczek-Boney K."/>
            <person name="Hale W."/>
            <person name="Jakkamsetti A."/>
            <person name="Pham P."/>
            <person name="Ruth R."/>
            <person name="San Lucas F."/>
            <person name="Warren J."/>
            <person name="Zhang J."/>
            <person name="Zhao Z."/>
            <person name="Zhou C."/>
            <person name="Zhu D."/>
            <person name="Lee S."/>
            <person name="Bess C."/>
            <person name="Blankenburg K."/>
            <person name="Forbes L."/>
            <person name="Fu Q."/>
            <person name="Gubbala S."/>
            <person name="Hirani K."/>
            <person name="Jayaseelan J.C."/>
            <person name="Lara F."/>
            <person name="Munidasa M."/>
            <person name="Palculict T."/>
            <person name="Patil S."/>
            <person name="Pu L.-L."/>
            <person name="Saada N."/>
            <person name="Tang L."/>
            <person name="Weissenberger G."/>
            <person name="Zhu Y."/>
            <person name="Hemphill L."/>
            <person name="Shang Y."/>
            <person name="Youmans B."/>
            <person name="Ayvaz T."/>
            <person name="Ross M."/>
            <person name="Santibanez J."/>
            <person name="Aqrawi P."/>
            <person name="Gross S."/>
            <person name="Joshi V."/>
            <person name="Fowler G."/>
            <person name="Nazareth L."/>
            <person name="Reid J."/>
            <person name="Worley K."/>
            <person name="Petrosino J."/>
            <person name="Highlander S."/>
            <person name="Gibbs R."/>
        </authorList>
    </citation>
    <scope>NUCLEOTIDE SEQUENCE [LARGE SCALE GENOMIC DNA]</scope>
    <source>
        <strain evidence="5">ATCC 33707</strain>
    </source>
</reference>
<dbReference type="InterPro" id="IPR017804">
    <property type="entry name" value="MeTrfase_EgtD-like"/>
</dbReference>
<dbReference type="PANTHER" id="PTHR43397">
    <property type="entry name" value="ERGOTHIONEINE BIOSYNTHESIS PROTEIN 1"/>
    <property type="match status" value="1"/>
</dbReference>
<dbReference type="HOGENOM" id="CLU_049766_1_0_11"/>
<name>F1TK24_RHOHA</name>
<dbReference type="GO" id="GO:0052699">
    <property type="term" value="P:ergothioneine biosynthetic process"/>
    <property type="evidence" value="ECO:0007669"/>
    <property type="project" value="UniProtKB-UniRule"/>
</dbReference>
<dbReference type="GO" id="GO:0052706">
    <property type="term" value="F:L-histidine N(alpha)-methyltransferase activity"/>
    <property type="evidence" value="ECO:0007669"/>
    <property type="project" value="UniProtKB-UniRule"/>
</dbReference>
<dbReference type="EMBL" id="ADNW02000019">
    <property type="protein sequence ID" value="EGD22478.1"/>
    <property type="molecule type" value="Genomic_DNA"/>
</dbReference>
<feature type="binding site" evidence="3">
    <location>
        <position position="104"/>
    </location>
    <ligand>
        <name>S-adenosyl-L-methionine</name>
        <dbReference type="ChEBI" id="CHEBI:59789"/>
    </ligand>
</feature>
<dbReference type="InterPro" id="IPR035094">
    <property type="entry name" value="EgtD"/>
</dbReference>
<dbReference type="Pfam" id="PF10017">
    <property type="entry name" value="Methyltransf_33"/>
    <property type="match status" value="1"/>
</dbReference>
<dbReference type="UniPathway" id="UPA01014"/>
<dbReference type="InterPro" id="IPR029063">
    <property type="entry name" value="SAM-dependent_MTases_sf"/>
</dbReference>
<sequence>MTENTHGDRRGMRAPTLEVHITPEQLNAALRADAERGLTATPKWLPPKWFYDARGSELFERITRLPEYYPTRTERALLEEHAREIAAVVMPQILVELGSGSSDKTRLLLHELGARGTLEKYVPQDVSESALRDATRRIAAEFPEIDVHGVVGDFTQSLQHLPSGGSRMVAFLGGTLGNLVPDERQQFLAEIAGVLESGEHLLLGVALVTDPRVLVPAYDDAAGVTAQFDLNVLSVLNKQLGADFDLDRFRHVAVWNPVDEWIEMRLEATADMTVHVADLGLAVRFAAGEQMRTEISAKFRLSGISAELVAAGFEDIRTWTDADQRFALVCARRR</sequence>
<comment type="caution">
    <text evidence="5">The sequence shown here is derived from an EMBL/GenBank/DDBJ whole genome shotgun (WGS) entry which is preliminary data.</text>
</comment>
<evidence type="ECO:0000313" key="6">
    <source>
        <dbReference type="Proteomes" id="UP000004245"/>
    </source>
</evidence>
<feature type="domain" description="Histidine-specific methyltransferase SAM-dependent" evidence="4">
    <location>
        <begin position="31"/>
        <end position="332"/>
    </location>
</feature>
<keyword evidence="2 3" id="KW-0808">Transferase</keyword>
<evidence type="ECO:0000256" key="1">
    <source>
        <dbReference type="ARBA" id="ARBA00022603"/>
    </source>
</evidence>
<dbReference type="InterPro" id="IPR019257">
    <property type="entry name" value="MeTrfase_dom"/>
</dbReference>
<dbReference type="STRING" id="43767.A6I91_11470"/>
<feature type="binding site" evidence="3">
    <location>
        <position position="125"/>
    </location>
    <ligand>
        <name>S-adenosyl-L-methionine</name>
        <dbReference type="ChEBI" id="CHEBI:59789"/>
    </ligand>
</feature>
<feature type="binding site" evidence="3">
    <location>
        <position position="68"/>
    </location>
    <ligand>
        <name>L-histidine</name>
        <dbReference type="ChEBI" id="CHEBI:57595"/>
    </ligand>
</feature>
<comment type="pathway">
    <text evidence="3">Amino-acid biosynthesis; ergothioneine biosynthesis.</text>
</comment>
<dbReference type="NCBIfam" id="TIGR03438">
    <property type="entry name" value="egtD_ergothio"/>
    <property type="match status" value="1"/>
</dbReference>
<keyword evidence="3" id="KW-0949">S-adenosyl-L-methionine</keyword>
<feature type="binding site" evidence="3">
    <location>
        <position position="98"/>
    </location>
    <ligand>
        <name>S-adenosyl-L-methionine</name>
        <dbReference type="ChEBI" id="CHEBI:59789"/>
    </ligand>
</feature>
<organism evidence="5 6">
    <name type="scientific">Prescottella equi ATCC 33707</name>
    <dbReference type="NCBI Taxonomy" id="525370"/>
    <lineage>
        <taxon>Bacteria</taxon>
        <taxon>Bacillati</taxon>
        <taxon>Actinomycetota</taxon>
        <taxon>Actinomycetes</taxon>
        <taxon>Mycobacteriales</taxon>
        <taxon>Nocardiaceae</taxon>
        <taxon>Prescottella</taxon>
    </lineage>
</organism>
<accession>F1TK24</accession>
<proteinExistence type="inferred from homology"/>
<dbReference type="PANTHER" id="PTHR43397:SF1">
    <property type="entry name" value="ERGOTHIONEINE BIOSYNTHESIS PROTEIN 1"/>
    <property type="match status" value="1"/>
</dbReference>
<gene>
    <name evidence="3" type="primary">egtD</name>
    <name evidence="5" type="ORF">HMPREF0724_14077</name>
</gene>
<evidence type="ECO:0000256" key="3">
    <source>
        <dbReference type="HAMAP-Rule" id="MF_02037"/>
    </source>
</evidence>
<feature type="binding site" evidence="3">
    <location>
        <begin position="294"/>
        <end position="296"/>
    </location>
    <ligand>
        <name>L-histidine</name>
        <dbReference type="ChEBI" id="CHEBI:57595"/>
    </ligand>
</feature>
<feature type="binding site" evidence="3">
    <location>
        <position position="218"/>
    </location>
    <ligand>
        <name>L-histidine</name>
        <dbReference type="ChEBI" id="CHEBI:57595"/>
    </ligand>
</feature>
<dbReference type="PIRSF" id="PIRSF018005">
    <property type="entry name" value="UCP018005"/>
    <property type="match status" value="1"/>
</dbReference>
<keyword evidence="1 3" id="KW-0489">Methyltransferase</keyword>
<comment type="function">
    <text evidence="3">Catalyzes the SAM-dependent triple methylation of the alpha-amino group of histidine to form hercynine, a step in the biosynthesis pathway of ergothioneine.</text>
</comment>
<feature type="binding site" evidence="3">
    <location>
        <begin position="153"/>
        <end position="154"/>
    </location>
    <ligand>
        <name>S-adenosyl-L-methionine</name>
        <dbReference type="ChEBI" id="CHEBI:59789"/>
    </ligand>
</feature>
<dbReference type="SUPFAM" id="SSF53335">
    <property type="entry name" value="S-adenosyl-L-methionine-dependent methyltransferases"/>
    <property type="match status" value="1"/>
</dbReference>
<dbReference type="Proteomes" id="UP000004245">
    <property type="component" value="Unassembled WGS sequence"/>
</dbReference>
<dbReference type="GO" id="GO:0032259">
    <property type="term" value="P:methylation"/>
    <property type="evidence" value="ECO:0007669"/>
    <property type="project" value="UniProtKB-KW"/>
</dbReference>
<dbReference type="GO" id="GO:0008276">
    <property type="term" value="F:protein methyltransferase activity"/>
    <property type="evidence" value="ECO:0007669"/>
    <property type="project" value="InterPro"/>
</dbReference>
<protein>
    <recommendedName>
        <fullName evidence="3">Histidine N-alpha-methyltransferase</fullName>
        <ecNumber evidence="3">2.1.1.44</ecNumber>
    </recommendedName>
    <alternativeName>
        <fullName evidence="3">Histidine trimethyltransferase</fullName>
    </alternativeName>
</protein>
<keyword evidence="6" id="KW-1185">Reference proteome</keyword>
<evidence type="ECO:0000313" key="5">
    <source>
        <dbReference type="EMBL" id="EGD22478.1"/>
    </source>
</evidence>
<comment type="similarity">
    <text evidence="3">Belongs to the methyltransferase superfamily. EgtD family.</text>
</comment>